<feature type="transmembrane region" description="Helical" evidence="1">
    <location>
        <begin position="126"/>
        <end position="146"/>
    </location>
</feature>
<feature type="transmembrane region" description="Helical" evidence="1">
    <location>
        <begin position="153"/>
        <end position="173"/>
    </location>
</feature>
<protein>
    <submittedName>
        <fullName evidence="2">DUF2339 domain-containing protein</fullName>
    </submittedName>
</protein>
<feature type="transmembrane region" description="Helical" evidence="1">
    <location>
        <begin position="206"/>
        <end position="223"/>
    </location>
</feature>
<dbReference type="EMBL" id="JAENHK010000008">
    <property type="protein sequence ID" value="MBK1895890.1"/>
    <property type="molecule type" value="Genomic_DNA"/>
</dbReference>
<feature type="transmembrane region" description="Helical" evidence="1">
    <location>
        <begin position="363"/>
        <end position="380"/>
    </location>
</feature>
<dbReference type="PANTHER" id="PTHR38434:SF1">
    <property type="entry name" value="BLL2549 PROTEIN"/>
    <property type="match status" value="1"/>
</dbReference>
<feature type="transmembrane region" description="Helical" evidence="1">
    <location>
        <begin position="310"/>
        <end position="328"/>
    </location>
</feature>
<feature type="transmembrane region" description="Helical" evidence="1">
    <location>
        <begin position="97"/>
        <end position="114"/>
    </location>
</feature>
<feature type="transmembrane region" description="Helical" evidence="1">
    <location>
        <begin position="441"/>
        <end position="463"/>
    </location>
</feature>
<feature type="transmembrane region" description="Helical" evidence="1">
    <location>
        <begin position="603"/>
        <end position="623"/>
    </location>
</feature>
<feature type="transmembrane region" description="Helical" evidence="1">
    <location>
        <begin position="278"/>
        <end position="298"/>
    </location>
</feature>
<sequence>MPENLLIILLIFLIVFIYNNLNNKIRKLENKISDLQKNSAEPLTTSKPKDEPEVTTEVLPSSEIHQEKQAAFIKEETPLIHQTDWLNPIFSFLKQNILAVIGIFTLVLGIGYFVKYAIDKNWIGETARAAIGFSIGSLIIIVGHFLRKNYTVFSSIILGGGIAILYFTTTIAFREYHLFAQNTAFIITCCITLLSIILSYYYKSEILIIFSLFGGFLAPLIISTGQSNYLFLFTYISVLNIGMFIITFLKQWKSVGGIAFFFTHLYLLYWTAEKPEILSIYFYLINYVIFYAFALLNYIKKNTLSPFDTLLLVLINFFSTLSLIYIFNKLGYEPVIIFPLVFAAINSYLLFKEYQKKDFGSNYSIFAGITISLITIAIALQFKTHLITSIWAIEATLLLFIWKKTKLNIFKIFFYILFPLVIIAQMSTWSQYFNTKELTVILNPVFLTSFITIITTLVNLFLLKKLPEQNTSENNFFEIIFRIVSYAIIYFALLFELTYQISERPFAIVLSSGLLFSLYYIFVLLLLNKKLEIGKDFEKGLIYIFLLLILIYISFSASELIDSILLKEVSIAFYAIYLLYLIPFIYIYWRILPTQNAGQVKFLYWPAAFVLVSVISCELYHLYILGNAENISMLYKLQKHFSILYLPIIWAILASIFIYAGLKKDNTEFSKIGFILIGIVIVKLYAYDVWQMDNISRITAFILLGVILLLSSFMFQRLKNMIKNLVDKKDEMNENENFKS</sequence>
<name>A0ABS1FTY7_9FLAO</name>
<keyword evidence="1" id="KW-0472">Membrane</keyword>
<reference evidence="3" key="1">
    <citation type="submission" date="2021-01" db="EMBL/GenBank/DDBJ databases">
        <title>Genome public.</title>
        <authorList>
            <person name="Liu C."/>
            <person name="Sun Q."/>
        </authorList>
    </citation>
    <scope>NUCLEOTIDE SEQUENCE [LARGE SCALE GENOMIC DNA]</scope>
    <source>
        <strain evidence="3">YIM B02567</strain>
    </source>
</reference>
<evidence type="ECO:0000313" key="2">
    <source>
        <dbReference type="EMBL" id="MBK1895890.1"/>
    </source>
</evidence>
<feature type="transmembrane region" description="Helical" evidence="1">
    <location>
        <begin position="669"/>
        <end position="686"/>
    </location>
</feature>
<proteinExistence type="predicted"/>
<organism evidence="2 3">
    <name type="scientific">Chryseobacterium paridis</name>
    <dbReference type="NCBI Taxonomy" id="2800328"/>
    <lineage>
        <taxon>Bacteria</taxon>
        <taxon>Pseudomonadati</taxon>
        <taxon>Bacteroidota</taxon>
        <taxon>Flavobacteriia</taxon>
        <taxon>Flavobacteriales</taxon>
        <taxon>Weeksellaceae</taxon>
        <taxon>Chryseobacterium group</taxon>
        <taxon>Chryseobacterium</taxon>
    </lineage>
</organism>
<keyword evidence="1" id="KW-0812">Transmembrane</keyword>
<feature type="transmembrane region" description="Helical" evidence="1">
    <location>
        <begin position="409"/>
        <end position="429"/>
    </location>
</feature>
<gene>
    <name evidence="2" type="ORF">JHL15_09025</name>
</gene>
<keyword evidence="3" id="KW-1185">Reference proteome</keyword>
<keyword evidence="1" id="KW-1133">Transmembrane helix</keyword>
<feature type="transmembrane region" description="Helical" evidence="1">
    <location>
        <begin position="386"/>
        <end position="402"/>
    </location>
</feature>
<evidence type="ECO:0000256" key="1">
    <source>
        <dbReference type="SAM" id="Phobius"/>
    </source>
</evidence>
<feature type="transmembrane region" description="Helical" evidence="1">
    <location>
        <begin position="569"/>
        <end position="591"/>
    </location>
</feature>
<feature type="transmembrane region" description="Helical" evidence="1">
    <location>
        <begin position="6"/>
        <end position="21"/>
    </location>
</feature>
<feature type="transmembrane region" description="Helical" evidence="1">
    <location>
        <begin position="255"/>
        <end position="272"/>
    </location>
</feature>
<feature type="transmembrane region" description="Helical" evidence="1">
    <location>
        <begin position="475"/>
        <end position="495"/>
    </location>
</feature>
<evidence type="ECO:0000313" key="3">
    <source>
        <dbReference type="Proteomes" id="UP000628669"/>
    </source>
</evidence>
<feature type="transmembrane region" description="Helical" evidence="1">
    <location>
        <begin position="507"/>
        <end position="528"/>
    </location>
</feature>
<feature type="transmembrane region" description="Helical" evidence="1">
    <location>
        <begin position="229"/>
        <end position="248"/>
    </location>
</feature>
<feature type="transmembrane region" description="Helical" evidence="1">
    <location>
        <begin position="179"/>
        <end position="201"/>
    </location>
</feature>
<feature type="transmembrane region" description="Helical" evidence="1">
    <location>
        <begin position="334"/>
        <end position="351"/>
    </location>
</feature>
<comment type="caution">
    <text evidence="2">The sequence shown here is derived from an EMBL/GenBank/DDBJ whole genome shotgun (WGS) entry which is preliminary data.</text>
</comment>
<feature type="transmembrane region" description="Helical" evidence="1">
    <location>
        <begin position="540"/>
        <end position="557"/>
    </location>
</feature>
<feature type="transmembrane region" description="Helical" evidence="1">
    <location>
        <begin position="698"/>
        <end position="715"/>
    </location>
</feature>
<dbReference type="PANTHER" id="PTHR38434">
    <property type="entry name" value="BLL2549 PROTEIN"/>
    <property type="match status" value="1"/>
</dbReference>
<feature type="transmembrane region" description="Helical" evidence="1">
    <location>
        <begin position="643"/>
        <end position="662"/>
    </location>
</feature>
<dbReference type="Pfam" id="PF10101">
    <property type="entry name" value="DUF2339"/>
    <property type="match status" value="1"/>
</dbReference>
<accession>A0ABS1FTY7</accession>
<dbReference type="Proteomes" id="UP000628669">
    <property type="component" value="Unassembled WGS sequence"/>
</dbReference>
<dbReference type="InterPro" id="IPR019286">
    <property type="entry name" value="DUF2339_TM"/>
</dbReference>